<evidence type="ECO:0000313" key="3">
    <source>
        <dbReference type="Proteomes" id="UP001360953"/>
    </source>
</evidence>
<comment type="caution">
    <text evidence="2">The sequence shown here is derived from an EMBL/GenBank/DDBJ whole genome shotgun (WGS) entry which is preliminary data.</text>
</comment>
<sequence>MADYLRGLESEKKRKLDDTEDKTPRPRWVPPTEVKAAISRTTQASEVGGSTNSDDRSSSGQEVRPEAKAENNAANPFTAGSSAAAPSLFTPISKSESKPKEFASEVNTVANTHEKQSDSAEHPVKKSLLVRLKLPKPKPKSKPEAANAVANPVPTTPKFAPDAKLEEQLNRVTSERKQWGKTRMDLREQQEKLEREQRYASMTFLTKQAEERKLQKKFDAHLKSNAAKEEFEKFVAPTSRILSRVQDDFSVTVRADYGQRWELSVKKLKTE</sequence>
<feature type="compositionally biased region" description="Basic and acidic residues" evidence="1">
    <location>
        <begin position="112"/>
        <end position="124"/>
    </location>
</feature>
<name>A0ABR1LVT1_9PEZI</name>
<feature type="compositionally biased region" description="Basic and acidic residues" evidence="1">
    <location>
        <begin position="53"/>
        <end position="69"/>
    </location>
</feature>
<dbReference type="GeneID" id="92035790"/>
<dbReference type="EMBL" id="JBBPEH010000004">
    <property type="protein sequence ID" value="KAK7539286.1"/>
    <property type="molecule type" value="Genomic_DNA"/>
</dbReference>
<dbReference type="RefSeq" id="XP_066656557.1">
    <property type="nucleotide sequence ID" value="XM_066802884.1"/>
</dbReference>
<evidence type="ECO:0000256" key="1">
    <source>
        <dbReference type="SAM" id="MobiDB-lite"/>
    </source>
</evidence>
<reference evidence="2 3" key="1">
    <citation type="submission" date="2024-04" db="EMBL/GenBank/DDBJ databases">
        <title>Phyllosticta paracitricarpa is synonymous to the EU quarantine fungus P. citricarpa based on phylogenomic analyses.</title>
        <authorList>
            <consortium name="Lawrence Berkeley National Laboratory"/>
            <person name="Van ingen-buijs V.A."/>
            <person name="Van westerhoven A.C."/>
            <person name="Haridas S."/>
            <person name="Skiadas P."/>
            <person name="Martin F."/>
            <person name="Groenewald J.Z."/>
            <person name="Crous P.W."/>
            <person name="Seidl M.F."/>
        </authorList>
    </citation>
    <scope>NUCLEOTIDE SEQUENCE [LARGE SCALE GENOMIC DNA]</scope>
    <source>
        <strain evidence="2 3">CPC 17464</strain>
    </source>
</reference>
<evidence type="ECO:0000313" key="2">
    <source>
        <dbReference type="EMBL" id="KAK7539286.1"/>
    </source>
</evidence>
<feature type="compositionally biased region" description="Polar residues" evidence="1">
    <location>
        <begin position="39"/>
        <end position="52"/>
    </location>
</feature>
<feature type="compositionally biased region" description="Low complexity" evidence="1">
    <location>
        <begin position="144"/>
        <end position="157"/>
    </location>
</feature>
<proteinExistence type="predicted"/>
<dbReference type="Proteomes" id="UP001360953">
    <property type="component" value="Unassembled WGS sequence"/>
</dbReference>
<accession>A0ABR1LVT1</accession>
<keyword evidence="3" id="KW-1185">Reference proteome</keyword>
<organism evidence="2 3">
    <name type="scientific">Phyllosticta citribraziliensis</name>
    <dbReference type="NCBI Taxonomy" id="989973"/>
    <lineage>
        <taxon>Eukaryota</taxon>
        <taxon>Fungi</taxon>
        <taxon>Dikarya</taxon>
        <taxon>Ascomycota</taxon>
        <taxon>Pezizomycotina</taxon>
        <taxon>Dothideomycetes</taxon>
        <taxon>Dothideomycetes incertae sedis</taxon>
        <taxon>Botryosphaeriales</taxon>
        <taxon>Phyllostictaceae</taxon>
        <taxon>Phyllosticta</taxon>
    </lineage>
</organism>
<protein>
    <submittedName>
        <fullName evidence="2">Uncharacterized protein</fullName>
    </submittedName>
</protein>
<feature type="compositionally biased region" description="Basic and acidic residues" evidence="1">
    <location>
        <begin position="1"/>
        <end position="24"/>
    </location>
</feature>
<gene>
    <name evidence="2" type="ORF">J3D65DRAFT_666019</name>
</gene>
<feature type="region of interest" description="Disordered" evidence="1">
    <location>
        <begin position="1"/>
        <end position="160"/>
    </location>
</feature>